<dbReference type="KEGG" id="sace:GIY23_12845"/>
<sequence>MAVISFLSAKCAPGVTTTVAALAALWPGPVLVIDADPDGGDLLSGWAGPWLVDGHMGADKSVVSFASSTRHMTAIPAEGLADHVQLVLSSPHVRLLSGVTSRAQAQAIGVEGWRRLASAAVELSTSGEPDVLVDAGRWGAQTPWPLLSDADLVLVGVRPTLRHVTATLPLVDALRESVAAERIGAAVSVTTSREADNVAEALGIPVGVELPDDPAGARMFSDGSATHPVANRRSPLVRTASTAARRLHHRVNPHSSTRPEPHSDATQAARRALVATSTGGQ</sequence>
<evidence type="ECO:0008006" key="4">
    <source>
        <dbReference type="Google" id="ProtNLM"/>
    </source>
</evidence>
<dbReference type="EMBL" id="CP045929">
    <property type="protein sequence ID" value="QGK70292.1"/>
    <property type="molecule type" value="Genomic_DNA"/>
</dbReference>
<feature type="region of interest" description="Disordered" evidence="1">
    <location>
        <begin position="246"/>
        <end position="281"/>
    </location>
</feature>
<dbReference type="SUPFAM" id="SSF52540">
    <property type="entry name" value="P-loop containing nucleoside triphosphate hydrolases"/>
    <property type="match status" value="1"/>
</dbReference>
<gene>
    <name evidence="2" type="ORF">GIY23_12845</name>
</gene>
<dbReference type="Proteomes" id="UP000371041">
    <property type="component" value="Chromosome"/>
</dbReference>
<dbReference type="RefSeq" id="WP_154076876.1">
    <property type="nucleotide sequence ID" value="NZ_CP045929.1"/>
</dbReference>
<dbReference type="Gene3D" id="3.40.50.300">
    <property type="entry name" value="P-loop containing nucleotide triphosphate hydrolases"/>
    <property type="match status" value="1"/>
</dbReference>
<evidence type="ECO:0000313" key="2">
    <source>
        <dbReference type="EMBL" id="QGK70292.1"/>
    </source>
</evidence>
<organism evidence="2 3">
    <name type="scientific">Allosaccharopolyspora coralli</name>
    <dbReference type="NCBI Taxonomy" id="2665642"/>
    <lineage>
        <taxon>Bacteria</taxon>
        <taxon>Bacillati</taxon>
        <taxon>Actinomycetota</taxon>
        <taxon>Actinomycetes</taxon>
        <taxon>Pseudonocardiales</taxon>
        <taxon>Pseudonocardiaceae</taxon>
        <taxon>Allosaccharopolyspora</taxon>
    </lineage>
</organism>
<keyword evidence="3" id="KW-1185">Reference proteome</keyword>
<evidence type="ECO:0000256" key="1">
    <source>
        <dbReference type="SAM" id="MobiDB-lite"/>
    </source>
</evidence>
<accession>A0A5Q3Q740</accession>
<protein>
    <recommendedName>
        <fullName evidence="4">ParA family protein</fullName>
    </recommendedName>
</protein>
<dbReference type="InterPro" id="IPR027417">
    <property type="entry name" value="P-loop_NTPase"/>
</dbReference>
<dbReference type="AlphaFoldDB" id="A0A5Q3Q740"/>
<proteinExistence type="predicted"/>
<evidence type="ECO:0000313" key="3">
    <source>
        <dbReference type="Proteomes" id="UP000371041"/>
    </source>
</evidence>
<reference evidence="3" key="1">
    <citation type="submission" date="2019-11" db="EMBL/GenBank/DDBJ databases">
        <title>The complete genome sequence of Saccharopolyspora sp. E2A.</title>
        <authorList>
            <person name="Zhang G."/>
        </authorList>
    </citation>
    <scope>NUCLEOTIDE SEQUENCE [LARGE SCALE GENOMIC DNA]</scope>
    <source>
        <strain evidence="3">E2A</strain>
    </source>
</reference>
<name>A0A5Q3Q740_9PSEU</name>